<evidence type="ECO:0000259" key="6">
    <source>
        <dbReference type="PROSITE" id="PS50850"/>
    </source>
</evidence>
<gene>
    <name evidence="7" type="ORF">KGF57_004933</name>
</gene>
<dbReference type="Proteomes" id="UP001204833">
    <property type="component" value="Unassembled WGS sequence"/>
</dbReference>
<feature type="transmembrane region" description="Helical" evidence="5">
    <location>
        <begin position="426"/>
        <end position="447"/>
    </location>
</feature>
<evidence type="ECO:0000256" key="5">
    <source>
        <dbReference type="SAM" id="Phobius"/>
    </source>
</evidence>
<keyword evidence="4 5" id="KW-0472">Membrane</keyword>
<dbReference type="GO" id="GO:0022857">
    <property type="term" value="F:transmembrane transporter activity"/>
    <property type="evidence" value="ECO:0007669"/>
    <property type="project" value="InterPro"/>
</dbReference>
<dbReference type="InterPro" id="IPR020846">
    <property type="entry name" value="MFS_dom"/>
</dbReference>
<dbReference type="AlphaFoldDB" id="A0AAD5BB73"/>
<dbReference type="InterPro" id="IPR036259">
    <property type="entry name" value="MFS_trans_sf"/>
</dbReference>
<dbReference type="Pfam" id="PF07690">
    <property type="entry name" value="MFS_1"/>
    <property type="match status" value="1"/>
</dbReference>
<feature type="transmembrane region" description="Helical" evidence="5">
    <location>
        <begin position="396"/>
        <end position="419"/>
    </location>
</feature>
<evidence type="ECO:0000313" key="8">
    <source>
        <dbReference type="Proteomes" id="UP001204833"/>
    </source>
</evidence>
<protein>
    <recommendedName>
        <fullName evidence="6">Major facilitator superfamily (MFS) profile domain-containing protein</fullName>
    </recommendedName>
</protein>
<dbReference type="GeneID" id="76152977"/>
<feature type="transmembrane region" description="Helical" evidence="5">
    <location>
        <begin position="366"/>
        <end position="384"/>
    </location>
</feature>
<feature type="transmembrane region" description="Helical" evidence="5">
    <location>
        <begin position="131"/>
        <end position="151"/>
    </location>
</feature>
<dbReference type="Gene3D" id="1.20.1250.20">
    <property type="entry name" value="MFS general substrate transporter like domains"/>
    <property type="match status" value="1"/>
</dbReference>
<keyword evidence="8" id="KW-1185">Reference proteome</keyword>
<keyword evidence="3 5" id="KW-1133">Transmembrane helix</keyword>
<dbReference type="EMBL" id="JAIHNG010000165">
    <property type="protein sequence ID" value="KAI5949103.1"/>
    <property type="molecule type" value="Genomic_DNA"/>
</dbReference>
<comment type="subcellular location">
    <subcellularLocation>
        <location evidence="1">Membrane</location>
        <topology evidence="1">Multi-pass membrane protein</topology>
    </subcellularLocation>
</comment>
<evidence type="ECO:0000256" key="2">
    <source>
        <dbReference type="ARBA" id="ARBA00022692"/>
    </source>
</evidence>
<dbReference type="RefSeq" id="XP_051606613.1">
    <property type="nucleotide sequence ID" value="XM_051754495.1"/>
</dbReference>
<evidence type="ECO:0000256" key="1">
    <source>
        <dbReference type="ARBA" id="ARBA00004141"/>
    </source>
</evidence>
<evidence type="ECO:0000256" key="4">
    <source>
        <dbReference type="ARBA" id="ARBA00023136"/>
    </source>
</evidence>
<dbReference type="PANTHER" id="PTHR23502:SF2">
    <property type="entry name" value="TRANSPORTER, PUTATIVE (AFU_ORTHOLOGUE AFUA_2G08910)-RELATED"/>
    <property type="match status" value="1"/>
</dbReference>
<feature type="transmembrane region" description="Helical" evidence="5">
    <location>
        <begin position="220"/>
        <end position="239"/>
    </location>
</feature>
<comment type="caution">
    <text evidence="7">The sequence shown here is derived from an EMBL/GenBank/DDBJ whole genome shotgun (WGS) entry which is preliminary data.</text>
</comment>
<dbReference type="InterPro" id="IPR011701">
    <property type="entry name" value="MFS"/>
</dbReference>
<sequence length="488" mass="53856">MSSLAEDKEVRAKEEVEYISSGEESAISEEHKQYLIAKHGTYDLVPLPSMNDNDPLNWSNGFKHLQLAMVAFHAFMATFVASGLVPVVGLYSEVFQMSTADVAYLVSVQIVLVGTFPLLWVPLMERYGKRLLLIVSTFGTMCFSLGSVFATTYGTMMAMRCLQAIFISPGLAVGGAVVNETTFSHQRGSRSGIWAIAVNLGTMVGALLMGIVAQHQDAKYIHVVFTFINFGQVVCYLLFGKESSFNHEDLSKNETNRFKQLRFRAIFPENHITLKKIFHPMVFFANLRIFIPTFVYSMCFLHANIALNIEIPEVMYLKFGLGPQALGLQFVSFIIGAVLGEVGGYMSDKLVAWGQKRGKGPSFRLWITYPGFATCIIGLVVFGVQIDAAATWNVTPLVGCALASFGLQIMTSPFIAYCIDMDHTQAGAIILFITVVRQTLAFIGPFYFPIMFARLGFTIAYSIMAGIIGGLAFLPTLILHFIDARNGK</sequence>
<organism evidence="7 8">
    <name type="scientific">Candida theae</name>
    <dbReference type="NCBI Taxonomy" id="1198502"/>
    <lineage>
        <taxon>Eukaryota</taxon>
        <taxon>Fungi</taxon>
        <taxon>Dikarya</taxon>
        <taxon>Ascomycota</taxon>
        <taxon>Saccharomycotina</taxon>
        <taxon>Pichiomycetes</taxon>
        <taxon>Debaryomycetaceae</taxon>
        <taxon>Candida/Lodderomyces clade</taxon>
        <taxon>Candida</taxon>
    </lineage>
</organism>
<feature type="transmembrane region" description="Helical" evidence="5">
    <location>
        <begin position="67"/>
        <end position="91"/>
    </location>
</feature>
<feature type="transmembrane region" description="Helical" evidence="5">
    <location>
        <begin position="459"/>
        <end position="482"/>
    </location>
</feature>
<dbReference type="PANTHER" id="PTHR23502">
    <property type="entry name" value="MAJOR FACILITATOR SUPERFAMILY"/>
    <property type="match status" value="1"/>
</dbReference>
<dbReference type="SUPFAM" id="SSF103473">
    <property type="entry name" value="MFS general substrate transporter"/>
    <property type="match status" value="1"/>
</dbReference>
<name>A0AAD5BB73_9ASCO</name>
<proteinExistence type="predicted"/>
<evidence type="ECO:0000313" key="7">
    <source>
        <dbReference type="EMBL" id="KAI5949103.1"/>
    </source>
</evidence>
<feature type="domain" description="Major facilitator superfamily (MFS) profile" evidence="6">
    <location>
        <begin position="66"/>
        <end position="487"/>
    </location>
</feature>
<feature type="transmembrane region" description="Helical" evidence="5">
    <location>
        <begin position="325"/>
        <end position="345"/>
    </location>
</feature>
<evidence type="ECO:0000256" key="3">
    <source>
        <dbReference type="ARBA" id="ARBA00022989"/>
    </source>
</evidence>
<dbReference type="GO" id="GO:0005886">
    <property type="term" value="C:plasma membrane"/>
    <property type="evidence" value="ECO:0007669"/>
    <property type="project" value="TreeGrafter"/>
</dbReference>
<feature type="transmembrane region" description="Helical" evidence="5">
    <location>
        <begin position="157"/>
        <end position="179"/>
    </location>
</feature>
<reference evidence="7 8" key="1">
    <citation type="journal article" date="2022" name="DNA Res.">
        <title>Genome analysis of five recently described species of the CUG-Ser clade uncovers Candida theae as a new hybrid lineage with pathogenic potential in the Candida parapsilosis species complex.</title>
        <authorList>
            <person name="Mixao V."/>
            <person name="Del Olmo V."/>
            <person name="Hegedusova E."/>
            <person name="Saus E."/>
            <person name="Pryszcz L."/>
            <person name="Cillingova A."/>
            <person name="Nosek J."/>
            <person name="Gabaldon T."/>
        </authorList>
    </citation>
    <scope>NUCLEOTIDE SEQUENCE [LARGE SCALE GENOMIC DNA]</scope>
    <source>
        <strain evidence="7 8">CBS 12239</strain>
    </source>
</reference>
<dbReference type="PROSITE" id="PS50850">
    <property type="entry name" value="MFS"/>
    <property type="match status" value="1"/>
</dbReference>
<accession>A0AAD5BB73</accession>
<feature type="transmembrane region" description="Helical" evidence="5">
    <location>
        <begin position="103"/>
        <end position="124"/>
    </location>
</feature>
<keyword evidence="2 5" id="KW-0812">Transmembrane</keyword>
<feature type="transmembrane region" description="Helical" evidence="5">
    <location>
        <begin position="191"/>
        <end position="214"/>
    </location>
</feature>
<feature type="transmembrane region" description="Helical" evidence="5">
    <location>
        <begin position="285"/>
        <end position="305"/>
    </location>
</feature>